<reference evidence="2 3" key="1">
    <citation type="journal article" date="2013" name="Curr. Biol.">
        <title>The Genome of the Foraminiferan Reticulomyxa filosa.</title>
        <authorList>
            <person name="Glockner G."/>
            <person name="Hulsmann N."/>
            <person name="Schleicher M."/>
            <person name="Noegel A.A."/>
            <person name="Eichinger L."/>
            <person name="Gallinger C."/>
            <person name="Pawlowski J."/>
            <person name="Sierra R."/>
            <person name="Euteneuer U."/>
            <person name="Pillet L."/>
            <person name="Moustafa A."/>
            <person name="Platzer M."/>
            <person name="Groth M."/>
            <person name="Szafranski K."/>
            <person name="Schliwa M."/>
        </authorList>
    </citation>
    <scope>NUCLEOTIDE SEQUENCE [LARGE SCALE GENOMIC DNA]</scope>
</reference>
<dbReference type="EMBL" id="ASPP01038456">
    <property type="protein sequence ID" value="ETO01383.1"/>
    <property type="molecule type" value="Genomic_DNA"/>
</dbReference>
<feature type="non-terminal residue" evidence="2">
    <location>
        <position position="1"/>
    </location>
</feature>
<proteinExistence type="predicted"/>
<keyword evidence="1" id="KW-0175">Coiled coil</keyword>
<accession>X6LHH9</accession>
<evidence type="ECO:0000313" key="3">
    <source>
        <dbReference type="Proteomes" id="UP000023152"/>
    </source>
</evidence>
<feature type="coiled-coil region" evidence="1">
    <location>
        <begin position="82"/>
        <end position="128"/>
    </location>
</feature>
<organism evidence="2 3">
    <name type="scientific">Reticulomyxa filosa</name>
    <dbReference type="NCBI Taxonomy" id="46433"/>
    <lineage>
        <taxon>Eukaryota</taxon>
        <taxon>Sar</taxon>
        <taxon>Rhizaria</taxon>
        <taxon>Retaria</taxon>
        <taxon>Foraminifera</taxon>
        <taxon>Monothalamids</taxon>
        <taxon>Reticulomyxidae</taxon>
        <taxon>Reticulomyxa</taxon>
    </lineage>
</organism>
<comment type="caution">
    <text evidence="2">The sequence shown here is derived from an EMBL/GenBank/DDBJ whole genome shotgun (WGS) entry which is preliminary data.</text>
</comment>
<dbReference type="AlphaFoldDB" id="X6LHH9"/>
<feature type="non-terminal residue" evidence="2">
    <location>
        <position position="165"/>
    </location>
</feature>
<sequence>KEIRKLNLENETLKVELQLKDKKDKEIAHLKQCLEQCQKDNLQLNSAQACYIFFFSFHLIQKYQKQIIIIIIIKQKTTFVEMEKLKKGIKSKDNEIQKIKQKIQMKEKQIIEQQKNKQMNENKEEQKENIIYDNSSSIINTSSTLDFELLRSFKLLSTFNGHTGN</sequence>
<gene>
    <name evidence="2" type="ORF">RFI_36057</name>
</gene>
<evidence type="ECO:0000256" key="1">
    <source>
        <dbReference type="SAM" id="Coils"/>
    </source>
</evidence>
<dbReference type="Proteomes" id="UP000023152">
    <property type="component" value="Unassembled WGS sequence"/>
</dbReference>
<name>X6LHH9_RETFI</name>
<protein>
    <submittedName>
        <fullName evidence="2">Intracellular protein transport protein USO1</fullName>
    </submittedName>
</protein>
<keyword evidence="3" id="KW-1185">Reference proteome</keyword>
<evidence type="ECO:0000313" key="2">
    <source>
        <dbReference type="EMBL" id="ETO01383.1"/>
    </source>
</evidence>